<evidence type="ECO:0000256" key="6">
    <source>
        <dbReference type="ARBA" id="ARBA00022991"/>
    </source>
</evidence>
<dbReference type="Gene3D" id="1.10.579.10">
    <property type="entry name" value="DNA Cyclobutane Dipyrimidine Photolyase, subunit A, domain 3"/>
    <property type="match status" value="1"/>
</dbReference>
<dbReference type="GO" id="GO:0000719">
    <property type="term" value="P:photoreactive repair"/>
    <property type="evidence" value="ECO:0007669"/>
    <property type="project" value="UniProtKB-ARBA"/>
</dbReference>
<dbReference type="PRINTS" id="PR00147">
    <property type="entry name" value="DNAPHOTLYASE"/>
</dbReference>
<evidence type="ECO:0000313" key="12">
    <source>
        <dbReference type="EMBL" id="XDO96763.1"/>
    </source>
</evidence>
<keyword evidence="12" id="KW-0456">Lyase</keyword>
<comment type="similarity">
    <text evidence="10">Belongs to the DNA photolyase family.</text>
</comment>
<dbReference type="AlphaFoldDB" id="A0AB39KSV9"/>
<dbReference type="Gene3D" id="1.25.40.80">
    <property type="match status" value="1"/>
</dbReference>
<dbReference type="Gene3D" id="3.40.50.620">
    <property type="entry name" value="HUPs"/>
    <property type="match status" value="1"/>
</dbReference>
<keyword evidence="6 10" id="KW-0157">Chromophore</keyword>
<comment type="cofactor">
    <cofactor evidence="8">
        <name>FAD</name>
        <dbReference type="ChEBI" id="CHEBI:57692"/>
    </cofactor>
    <text evidence="8">Binds 1 FAD per subunit.</text>
</comment>
<keyword evidence="5 8" id="KW-0274">FAD</keyword>
<dbReference type="InterPro" id="IPR002081">
    <property type="entry name" value="Cryptochrome/DNA_photolyase_1"/>
</dbReference>
<dbReference type="SUPFAM" id="SSF48173">
    <property type="entry name" value="Cryptochrome/photolyase FAD-binding domain"/>
    <property type="match status" value="1"/>
</dbReference>
<dbReference type="InterPro" id="IPR005101">
    <property type="entry name" value="Cryptochr/Photolyase_FAD-bd"/>
</dbReference>
<protein>
    <recommendedName>
        <fullName evidence="3">Deoxyribodipyrimidine photo-lyase</fullName>
        <ecNumber evidence="2">4.1.99.3</ecNumber>
    </recommendedName>
</protein>
<evidence type="ECO:0000256" key="9">
    <source>
        <dbReference type="PIRSR" id="PIRSR602081-2"/>
    </source>
</evidence>
<evidence type="ECO:0000256" key="2">
    <source>
        <dbReference type="ARBA" id="ARBA00013149"/>
    </source>
</evidence>
<dbReference type="EC" id="4.1.99.3" evidence="2"/>
<dbReference type="PROSITE" id="PS00691">
    <property type="entry name" value="DNA_PHOTOLYASES_1_2"/>
    <property type="match status" value="1"/>
</dbReference>
<feature type="site" description="Electron transfer via tryptophanyl radical" evidence="9">
    <location>
        <position position="385"/>
    </location>
</feature>
<evidence type="ECO:0000256" key="5">
    <source>
        <dbReference type="ARBA" id="ARBA00022827"/>
    </source>
</evidence>
<dbReference type="EMBL" id="CP158375">
    <property type="protein sequence ID" value="XDO96763.1"/>
    <property type="molecule type" value="Genomic_DNA"/>
</dbReference>
<dbReference type="FunFam" id="1.10.579.10:FF:000003">
    <property type="entry name" value="Deoxyribodipyrimidine photo-lyase"/>
    <property type="match status" value="1"/>
</dbReference>
<dbReference type="Pfam" id="PF03441">
    <property type="entry name" value="FAD_binding_7"/>
    <property type="match status" value="1"/>
</dbReference>
<feature type="domain" description="Photolyase/cryptochrome alpha/beta" evidence="11">
    <location>
        <begin position="5"/>
        <end position="133"/>
    </location>
</feature>
<dbReference type="PROSITE" id="PS51645">
    <property type="entry name" value="PHR_CRY_ALPHA_BETA"/>
    <property type="match status" value="1"/>
</dbReference>
<feature type="binding site" evidence="8">
    <location>
        <position position="275"/>
    </location>
    <ligand>
        <name>FAD</name>
        <dbReference type="ChEBI" id="CHEBI:57692"/>
    </ligand>
</feature>
<evidence type="ECO:0000256" key="1">
    <source>
        <dbReference type="ARBA" id="ARBA00001932"/>
    </source>
</evidence>
<sequence>MTQQSPVIVWFRRDLRLADNPALHKAAQHGGSVIPVYILDETKDVRPMGGASLWWLDKSLRALGEDLEAVGSRLILRRGSAGEILKALVEETGAECVLWNRLYDPDTIKRDKAIKTDLEKAETSVASCNASLLTEPWELKTGTGGHYKVYTPFWRALRSQVHIDVIRRAPDALPAPSRWPASDRLTDWDLHPSKPDWSKGFSDWTPGEAGASERLSDFLDENLRDYAEGRDFPAREATSRLSPHLHFGEIGPRAIWRAAHAAAHRGASDSQVDKFLSELGWREFNHGLLYARPDLPRHPFKPAFDHLPWRHDKHGLEAWKRGRTGYPFVDAGMRELWATGYMENRVRMITASFLTKHLLIDWREGEAWFWDTLLDADMANNVNNWQWVAGCGADASPFFRIFNPIAQGQKFDADGDYIRRWVPELAGLPAKHIHEPWMAPQAVLDKAGVRLGDTYPKCILEHDAARRRALDAYQAVKADANSPQLND</sequence>
<proteinExistence type="inferred from homology"/>
<dbReference type="SUPFAM" id="SSF52425">
    <property type="entry name" value="Cryptochrome/photolyase, N-terminal domain"/>
    <property type="match status" value="1"/>
</dbReference>
<dbReference type="InterPro" id="IPR006050">
    <property type="entry name" value="DNA_photolyase_N"/>
</dbReference>
<feature type="binding site" evidence="8">
    <location>
        <begin position="375"/>
        <end position="377"/>
    </location>
    <ligand>
        <name>FAD</name>
        <dbReference type="ChEBI" id="CHEBI:57692"/>
    </ligand>
</feature>
<comment type="cofactor">
    <cofactor evidence="1">
        <name>(6R)-5,10-methylene-5,6,7,8-tetrahydrofolate</name>
        <dbReference type="ChEBI" id="CHEBI:15636"/>
    </cofactor>
</comment>
<dbReference type="InterPro" id="IPR036134">
    <property type="entry name" value="Crypto/Photolyase_FAD-like_sf"/>
</dbReference>
<feature type="binding site" evidence="8">
    <location>
        <position position="226"/>
    </location>
    <ligand>
        <name>FAD</name>
        <dbReference type="ChEBI" id="CHEBI:57692"/>
    </ligand>
</feature>
<dbReference type="RefSeq" id="WP_369059603.1">
    <property type="nucleotide sequence ID" value="NZ_CP158375.1"/>
</dbReference>
<dbReference type="InterPro" id="IPR018394">
    <property type="entry name" value="DNA_photolyase_1_CS_C"/>
</dbReference>
<feature type="binding site" evidence="8">
    <location>
        <begin position="238"/>
        <end position="242"/>
    </location>
    <ligand>
        <name>FAD</name>
        <dbReference type="ChEBI" id="CHEBI:57692"/>
    </ligand>
</feature>
<keyword evidence="4 8" id="KW-0285">Flavoprotein</keyword>
<dbReference type="Pfam" id="PF00875">
    <property type="entry name" value="DNA_photolyase"/>
    <property type="match status" value="1"/>
</dbReference>
<dbReference type="InterPro" id="IPR014729">
    <property type="entry name" value="Rossmann-like_a/b/a_fold"/>
</dbReference>
<dbReference type="InterPro" id="IPR036155">
    <property type="entry name" value="Crypto/Photolyase_N_sf"/>
</dbReference>
<evidence type="ECO:0000256" key="7">
    <source>
        <dbReference type="ARBA" id="ARBA00033999"/>
    </source>
</evidence>
<gene>
    <name evidence="12" type="ORF">ABOZ73_18685</name>
</gene>
<evidence type="ECO:0000256" key="4">
    <source>
        <dbReference type="ARBA" id="ARBA00022630"/>
    </source>
</evidence>
<dbReference type="GO" id="GO:0003677">
    <property type="term" value="F:DNA binding"/>
    <property type="evidence" value="ECO:0007669"/>
    <property type="project" value="TreeGrafter"/>
</dbReference>
<evidence type="ECO:0000256" key="8">
    <source>
        <dbReference type="PIRSR" id="PIRSR602081-1"/>
    </source>
</evidence>
<evidence type="ECO:0000256" key="10">
    <source>
        <dbReference type="RuleBase" id="RU004182"/>
    </source>
</evidence>
<evidence type="ECO:0000256" key="3">
    <source>
        <dbReference type="ARBA" id="ARBA00014046"/>
    </source>
</evidence>
<feature type="site" description="Electron transfer via tryptophanyl radical" evidence="9">
    <location>
        <position position="309"/>
    </location>
</feature>
<comment type="catalytic activity">
    <reaction evidence="7">
        <text>cyclobutadipyrimidine (in DNA) = 2 pyrimidine residues (in DNA).</text>
        <dbReference type="EC" id="4.1.99.3"/>
    </reaction>
</comment>
<dbReference type="GO" id="GO:0071949">
    <property type="term" value="F:FAD binding"/>
    <property type="evidence" value="ECO:0007669"/>
    <property type="project" value="TreeGrafter"/>
</dbReference>
<dbReference type="GO" id="GO:0009416">
    <property type="term" value="P:response to light stimulus"/>
    <property type="evidence" value="ECO:0007669"/>
    <property type="project" value="TreeGrafter"/>
</dbReference>
<dbReference type="PANTHER" id="PTHR11455">
    <property type="entry name" value="CRYPTOCHROME"/>
    <property type="match status" value="1"/>
</dbReference>
<organism evidence="12">
    <name type="scientific">Caulobacter sp. 73W</name>
    <dbReference type="NCBI Taxonomy" id="3161137"/>
    <lineage>
        <taxon>Bacteria</taxon>
        <taxon>Pseudomonadati</taxon>
        <taxon>Pseudomonadota</taxon>
        <taxon>Alphaproteobacteria</taxon>
        <taxon>Caulobacterales</taxon>
        <taxon>Caulobacteraceae</taxon>
        <taxon>Caulobacter</taxon>
    </lineage>
</organism>
<name>A0AB39KSV9_9CAUL</name>
<feature type="site" description="Electron transfer via tryptophanyl radical" evidence="9">
    <location>
        <position position="362"/>
    </location>
</feature>
<dbReference type="GO" id="GO:0003904">
    <property type="term" value="F:deoxyribodipyrimidine photo-lyase activity"/>
    <property type="evidence" value="ECO:0007669"/>
    <property type="project" value="UniProtKB-EC"/>
</dbReference>
<reference evidence="12" key="1">
    <citation type="submission" date="2024-06" db="EMBL/GenBank/DDBJ databases">
        <title>Caulobacter inopinatus, sp. nov.</title>
        <authorList>
            <person name="Donachie S.P."/>
        </authorList>
    </citation>
    <scope>NUCLEOTIDE SEQUENCE</scope>
    <source>
        <strain evidence="12">73W</strain>
    </source>
</reference>
<evidence type="ECO:0000259" key="11">
    <source>
        <dbReference type="PROSITE" id="PS51645"/>
    </source>
</evidence>
<accession>A0AB39KSV9</accession>
<dbReference type="PANTHER" id="PTHR11455:SF9">
    <property type="entry name" value="CRYPTOCHROME CIRCADIAN CLOCK 5 ISOFORM X1"/>
    <property type="match status" value="1"/>
</dbReference>